<reference evidence="1 2" key="1">
    <citation type="journal article" date="2015" name="Genome Announc.">
        <title>Genome Assemblies of Three Soil-Associated Devosia species: D. insulae, D. limi, and D. soli.</title>
        <authorList>
            <person name="Hassan Y.I."/>
            <person name="Lepp D."/>
            <person name="Zhou T."/>
        </authorList>
    </citation>
    <scope>NUCLEOTIDE SEQUENCE [LARGE SCALE GENOMIC DNA]</scope>
    <source>
        <strain evidence="1 2">DS-56</strain>
    </source>
</reference>
<keyword evidence="2" id="KW-1185">Reference proteome</keyword>
<dbReference type="Proteomes" id="UP000095463">
    <property type="component" value="Unassembled WGS sequence"/>
</dbReference>
<evidence type="ECO:0008006" key="3">
    <source>
        <dbReference type="Google" id="ProtNLM"/>
    </source>
</evidence>
<dbReference type="AlphaFoldDB" id="A0A1E5XVA5"/>
<name>A0A1E5XVA5_9HYPH</name>
<accession>A0A1E5XVA5</accession>
<dbReference type="EMBL" id="LAJE02000071">
    <property type="protein sequence ID" value="OEO32502.1"/>
    <property type="molecule type" value="Genomic_DNA"/>
</dbReference>
<proteinExistence type="predicted"/>
<protein>
    <recommendedName>
        <fullName evidence="3">Argininosuccinate lyase</fullName>
    </recommendedName>
</protein>
<sequence>MPTPYVLGALLKLTILGGAAALLLVALPGTALAEDLTFTLTNNSSYAVKSLFTSPADVETWEEDVFADKYLPAGNFVDVTIADGREHCVYDIKFVLEDDSEFIEPAVDLCELGEYTLSDAT</sequence>
<organism evidence="1 2">
    <name type="scientific">Devosia insulae DS-56</name>
    <dbReference type="NCBI Taxonomy" id="1116389"/>
    <lineage>
        <taxon>Bacteria</taxon>
        <taxon>Pseudomonadati</taxon>
        <taxon>Pseudomonadota</taxon>
        <taxon>Alphaproteobacteria</taxon>
        <taxon>Hyphomicrobiales</taxon>
        <taxon>Devosiaceae</taxon>
        <taxon>Devosia</taxon>
    </lineage>
</organism>
<comment type="caution">
    <text evidence="1">The sequence shown here is derived from an EMBL/GenBank/DDBJ whole genome shotgun (WGS) entry which is preliminary data.</text>
</comment>
<evidence type="ECO:0000313" key="1">
    <source>
        <dbReference type="EMBL" id="OEO32502.1"/>
    </source>
</evidence>
<evidence type="ECO:0000313" key="2">
    <source>
        <dbReference type="Proteomes" id="UP000095463"/>
    </source>
</evidence>
<gene>
    <name evidence="1" type="ORF">VW23_011295</name>
</gene>